<evidence type="ECO:0000313" key="8">
    <source>
        <dbReference type="EMBL" id="OPX18213.1"/>
    </source>
</evidence>
<dbReference type="EC" id="2.1.1.77" evidence="7"/>
<protein>
    <recommendedName>
        <fullName evidence="7">Protein-L-isoaspartate O-methyltransferase</fullName>
        <ecNumber evidence="7">2.1.1.77</ecNumber>
    </recommendedName>
    <alternativeName>
        <fullName evidence="7">L-isoaspartyl protein carboxyl methyltransferase</fullName>
    </alternativeName>
    <alternativeName>
        <fullName evidence="7">Protein L-isoaspartyl methyltransferase</fullName>
    </alternativeName>
    <alternativeName>
        <fullName evidence="7">Protein-beta-aspartate methyltransferase</fullName>
        <shortName evidence="7">PIMT</shortName>
    </alternativeName>
</protein>
<gene>
    <name evidence="7" type="primary">pcm</name>
    <name evidence="8" type="ORF">BXT86_02320</name>
</gene>
<evidence type="ECO:0000256" key="1">
    <source>
        <dbReference type="ARBA" id="ARBA00004496"/>
    </source>
</evidence>
<dbReference type="InterPro" id="IPR000682">
    <property type="entry name" value="PCMT"/>
</dbReference>
<accession>A0A1V4QFR8</accession>
<keyword evidence="6 7" id="KW-0949">S-adenosyl-L-methionine</keyword>
<comment type="similarity">
    <text evidence="2 7">Belongs to the methyltransferase superfamily. L-isoaspartyl/D-aspartyl protein methyltransferase family.</text>
</comment>
<dbReference type="InterPro" id="IPR029063">
    <property type="entry name" value="SAM-dependent_MTases_sf"/>
</dbReference>
<evidence type="ECO:0000256" key="3">
    <source>
        <dbReference type="ARBA" id="ARBA00022490"/>
    </source>
</evidence>
<dbReference type="GO" id="GO:0005737">
    <property type="term" value="C:cytoplasm"/>
    <property type="evidence" value="ECO:0007669"/>
    <property type="project" value="UniProtKB-SubCell"/>
</dbReference>
<evidence type="ECO:0000256" key="5">
    <source>
        <dbReference type="ARBA" id="ARBA00022679"/>
    </source>
</evidence>
<proteinExistence type="inferred from homology"/>
<evidence type="ECO:0000313" key="9">
    <source>
        <dbReference type="Proteomes" id="UP000191663"/>
    </source>
</evidence>
<organism evidence="8 9">
    <name type="scientific">candidate division WOR-3 bacterium 4484_100</name>
    <dbReference type="NCBI Taxonomy" id="1936077"/>
    <lineage>
        <taxon>Bacteria</taxon>
        <taxon>Bacteria division WOR-3</taxon>
    </lineage>
</organism>
<dbReference type="Pfam" id="PF01135">
    <property type="entry name" value="PCMT"/>
    <property type="match status" value="1"/>
</dbReference>
<keyword evidence="3 7" id="KW-0963">Cytoplasm</keyword>
<dbReference type="PROSITE" id="PS01279">
    <property type="entry name" value="PCMT"/>
    <property type="match status" value="1"/>
</dbReference>
<evidence type="ECO:0000256" key="6">
    <source>
        <dbReference type="ARBA" id="ARBA00022691"/>
    </source>
</evidence>
<comment type="catalytic activity">
    <reaction evidence="7">
        <text>[protein]-L-isoaspartate + S-adenosyl-L-methionine = [protein]-L-isoaspartate alpha-methyl ester + S-adenosyl-L-homocysteine</text>
        <dbReference type="Rhea" id="RHEA:12705"/>
        <dbReference type="Rhea" id="RHEA-COMP:12143"/>
        <dbReference type="Rhea" id="RHEA-COMP:12144"/>
        <dbReference type="ChEBI" id="CHEBI:57856"/>
        <dbReference type="ChEBI" id="CHEBI:59789"/>
        <dbReference type="ChEBI" id="CHEBI:90596"/>
        <dbReference type="ChEBI" id="CHEBI:90598"/>
        <dbReference type="EC" id="2.1.1.77"/>
    </reaction>
</comment>
<dbReference type="PANTHER" id="PTHR11579">
    <property type="entry name" value="PROTEIN-L-ISOASPARTATE O-METHYLTRANSFERASE"/>
    <property type="match status" value="1"/>
</dbReference>
<keyword evidence="4 7" id="KW-0489">Methyltransferase</keyword>
<evidence type="ECO:0000256" key="2">
    <source>
        <dbReference type="ARBA" id="ARBA00005369"/>
    </source>
</evidence>
<dbReference type="GO" id="GO:0030091">
    <property type="term" value="P:protein repair"/>
    <property type="evidence" value="ECO:0007669"/>
    <property type="project" value="UniProtKB-UniRule"/>
</dbReference>
<comment type="subcellular location">
    <subcellularLocation>
        <location evidence="1 7">Cytoplasm</location>
    </subcellularLocation>
</comment>
<evidence type="ECO:0000256" key="4">
    <source>
        <dbReference type="ARBA" id="ARBA00022603"/>
    </source>
</evidence>
<dbReference type="NCBIfam" id="NF001453">
    <property type="entry name" value="PRK00312.1"/>
    <property type="match status" value="1"/>
</dbReference>
<dbReference type="AlphaFoldDB" id="A0A1V4QFR8"/>
<comment type="function">
    <text evidence="7">Catalyzes the methyl esterification of L-isoaspartyl residues in peptides and proteins that result from spontaneous decomposition of normal L-aspartyl and L-asparaginyl residues. It plays a role in the repair and/or degradation of damaged proteins.</text>
</comment>
<dbReference type="GO" id="GO:0032259">
    <property type="term" value="P:methylation"/>
    <property type="evidence" value="ECO:0007669"/>
    <property type="project" value="UniProtKB-KW"/>
</dbReference>
<reference evidence="9" key="1">
    <citation type="submission" date="2017-01" db="EMBL/GenBank/DDBJ databases">
        <title>Novel pathways for hydrocarbon cycling and metabolic interdependencies in hydrothermal sediment communities.</title>
        <authorList>
            <person name="Dombrowski N."/>
            <person name="Seitz K."/>
            <person name="Teske A."/>
            <person name="Baker B."/>
        </authorList>
    </citation>
    <scope>NUCLEOTIDE SEQUENCE [LARGE SCALE GENOMIC DNA]</scope>
</reference>
<dbReference type="GO" id="GO:0004719">
    <property type="term" value="F:protein-L-isoaspartate (D-aspartate) O-methyltransferase activity"/>
    <property type="evidence" value="ECO:0007669"/>
    <property type="project" value="UniProtKB-UniRule"/>
</dbReference>
<dbReference type="CDD" id="cd02440">
    <property type="entry name" value="AdoMet_MTases"/>
    <property type="match status" value="1"/>
</dbReference>
<dbReference type="FunFam" id="3.40.50.150:FF:000010">
    <property type="entry name" value="Protein-L-isoaspartate O-methyltransferase"/>
    <property type="match status" value="1"/>
</dbReference>
<evidence type="ECO:0000256" key="7">
    <source>
        <dbReference type="HAMAP-Rule" id="MF_00090"/>
    </source>
</evidence>
<keyword evidence="5 7" id="KW-0808">Transferase</keyword>
<dbReference type="NCBIfam" id="TIGR00080">
    <property type="entry name" value="pimt"/>
    <property type="match status" value="1"/>
</dbReference>
<dbReference type="HAMAP" id="MF_00090">
    <property type="entry name" value="PIMT"/>
    <property type="match status" value="1"/>
</dbReference>
<dbReference type="Gene3D" id="3.40.50.150">
    <property type="entry name" value="Vaccinia Virus protein VP39"/>
    <property type="match status" value="1"/>
</dbReference>
<dbReference type="Proteomes" id="UP000191663">
    <property type="component" value="Unassembled WGS sequence"/>
</dbReference>
<dbReference type="SUPFAM" id="SSF53335">
    <property type="entry name" value="S-adenosyl-L-methionine-dependent methyltransferases"/>
    <property type="match status" value="1"/>
</dbReference>
<comment type="caution">
    <text evidence="8">The sequence shown here is derived from an EMBL/GenBank/DDBJ whole genome shotgun (WGS) entry which is preliminary data.</text>
</comment>
<sequence>MKRLIFVIITGLLLNCSNNHSQKKEAWDVIARQEMVQTQIISRGIKDQNVISALLKVKRHKFVPKKYEKLAYIDGPLPIGEDQTISQPYIVALMTEKLELKSGDRVLEIGTGSGYQAAILSLIVQEVYTIEILPKLAETAKKRLKALGYNNVYVKCGDGFLGWPEKAPFDAIIITCATPEIPAPLIEQLADSGRLILPQGEETQTLTLYRKIGKNLKKEELIPVLFVPMKGIIREEH</sequence>
<name>A0A1V4QFR8_UNCW3</name>
<dbReference type="EMBL" id="MUKB01000029">
    <property type="protein sequence ID" value="OPX18213.1"/>
    <property type="molecule type" value="Genomic_DNA"/>
</dbReference>
<feature type="active site" evidence="7">
    <location>
        <position position="86"/>
    </location>
</feature>
<dbReference type="PANTHER" id="PTHR11579:SF0">
    <property type="entry name" value="PROTEIN-L-ISOASPARTATE(D-ASPARTATE) O-METHYLTRANSFERASE"/>
    <property type="match status" value="1"/>
</dbReference>